<organism evidence="2 3">
    <name type="scientific">Rehmannia glutinosa</name>
    <name type="common">Chinese foxglove</name>
    <dbReference type="NCBI Taxonomy" id="99300"/>
    <lineage>
        <taxon>Eukaryota</taxon>
        <taxon>Viridiplantae</taxon>
        <taxon>Streptophyta</taxon>
        <taxon>Embryophyta</taxon>
        <taxon>Tracheophyta</taxon>
        <taxon>Spermatophyta</taxon>
        <taxon>Magnoliopsida</taxon>
        <taxon>eudicotyledons</taxon>
        <taxon>Gunneridae</taxon>
        <taxon>Pentapetalae</taxon>
        <taxon>asterids</taxon>
        <taxon>lamiids</taxon>
        <taxon>Lamiales</taxon>
        <taxon>Orobanchaceae</taxon>
        <taxon>Rehmannieae</taxon>
        <taxon>Rehmannia</taxon>
    </lineage>
</organism>
<accession>A0ABR0UQY2</accession>
<evidence type="ECO:0000313" key="2">
    <source>
        <dbReference type="EMBL" id="KAK6124602.1"/>
    </source>
</evidence>
<keyword evidence="3" id="KW-1185">Reference proteome</keyword>
<dbReference type="InterPro" id="IPR050317">
    <property type="entry name" value="Plant_Fungal_Acyltransferase"/>
</dbReference>
<dbReference type="EMBL" id="JABTTQ020002350">
    <property type="protein sequence ID" value="KAK6124602.1"/>
    <property type="molecule type" value="Genomic_DNA"/>
</dbReference>
<sequence>MAITISPNPAMQDLKVTFQESTLVFPPSKTEKKSLFLSNIDQILNYNVPTLSFFPANKDYPPEVVSERLRLALEKVLVPYDYMAGRLKLNEESGRLEIDCNAAGAGFVVAASEFSLDEMGDLVTSFKCGGFAIGMSVNHILLDGLSAKTFTENLASLAFEDKPMAVIPCLDRRLLAARSPPLVAFQHPEFYKPDLPISGPPVFDCKKEELEFRVFKLSPTDINFLKDKAKPADQTNSTATKISSFNVVAALIWLCKALSCEREYNKDRISTLLNVIDIRSRLNPPLPSSYCGNAVLVAYSSAKCEDIEKWPFSDLVKMVSEAPNRVSDEYARSVIDWLEIKKGCLVENTWKDICWVFPTVDGVNALVSLPAQEMKRFESQFHNLFACDSCIFNHTDPTAQISKTIMVTGS</sequence>
<name>A0ABR0UQY2_REHGL</name>
<evidence type="ECO:0000256" key="1">
    <source>
        <dbReference type="ARBA" id="ARBA00009861"/>
    </source>
</evidence>
<dbReference type="PANTHER" id="PTHR31642:SF189">
    <property type="entry name" value="ACYLTRANSFERASE GLAUCE"/>
    <property type="match status" value="1"/>
</dbReference>
<dbReference type="Gene3D" id="3.30.559.10">
    <property type="entry name" value="Chloramphenicol acetyltransferase-like domain"/>
    <property type="match status" value="3"/>
</dbReference>
<comment type="similarity">
    <text evidence="1">Belongs to the plant acyltransferase family.</text>
</comment>
<reference evidence="2 3" key="1">
    <citation type="journal article" date="2021" name="Comput. Struct. Biotechnol. J.">
        <title>De novo genome assembly of the potent medicinal plant Rehmannia glutinosa using nanopore technology.</title>
        <authorList>
            <person name="Ma L."/>
            <person name="Dong C."/>
            <person name="Song C."/>
            <person name="Wang X."/>
            <person name="Zheng X."/>
            <person name="Niu Y."/>
            <person name="Chen S."/>
            <person name="Feng W."/>
        </authorList>
    </citation>
    <scope>NUCLEOTIDE SEQUENCE [LARGE SCALE GENOMIC DNA]</scope>
    <source>
        <strain evidence="2">DH-2019</strain>
    </source>
</reference>
<evidence type="ECO:0000313" key="3">
    <source>
        <dbReference type="Proteomes" id="UP001318860"/>
    </source>
</evidence>
<comment type="caution">
    <text evidence="2">The sequence shown here is derived from an EMBL/GenBank/DDBJ whole genome shotgun (WGS) entry which is preliminary data.</text>
</comment>
<protein>
    <submittedName>
        <fullName evidence="2">Uncharacterized protein</fullName>
    </submittedName>
</protein>
<gene>
    <name evidence="2" type="ORF">DH2020_041657</name>
</gene>
<dbReference type="Proteomes" id="UP001318860">
    <property type="component" value="Unassembled WGS sequence"/>
</dbReference>
<dbReference type="InterPro" id="IPR023213">
    <property type="entry name" value="CAT-like_dom_sf"/>
</dbReference>
<proteinExistence type="inferred from homology"/>
<dbReference type="PANTHER" id="PTHR31642">
    <property type="entry name" value="TRICHOTHECENE 3-O-ACETYLTRANSFERASE"/>
    <property type="match status" value="1"/>
</dbReference>
<dbReference type="Pfam" id="PF02458">
    <property type="entry name" value="Transferase"/>
    <property type="match status" value="2"/>
</dbReference>